<sequence>MDNLDNQNTQVKEDGQEDGAGTINITITDPQGDEVLFKIKRTAKMRRLFSAYCKRMSVDPDSMRFFHQGERINDDDTPDSLVLKDGAKIDAFVRQVAGAF</sequence>
<dbReference type="GO" id="GO:0031386">
    <property type="term" value="F:protein tag activity"/>
    <property type="evidence" value="ECO:0000318"/>
    <property type="project" value="GO_Central"/>
</dbReference>
<name>A2DKF5_TRIV3</name>
<dbReference type="GO" id="GO:0044389">
    <property type="term" value="F:ubiquitin-like protein ligase binding"/>
    <property type="evidence" value="ECO:0000318"/>
    <property type="project" value="GO_Central"/>
</dbReference>
<accession>A2DKF5</accession>
<proteinExistence type="predicted"/>
<dbReference type="EMBL" id="DS113211">
    <property type="protein sequence ID" value="EAY19132.1"/>
    <property type="molecule type" value="Genomic_DNA"/>
</dbReference>
<dbReference type="AlphaFoldDB" id="A2DKF5"/>
<dbReference type="Gene3D" id="3.10.20.90">
    <property type="entry name" value="Phosphatidylinositol 3-kinase Catalytic Subunit, Chain A, domain 1"/>
    <property type="match status" value="1"/>
</dbReference>
<dbReference type="RefSeq" id="XP_001580118.1">
    <property type="nucleotide sequence ID" value="XM_001580068.1"/>
</dbReference>
<protein>
    <submittedName>
        <fullName evidence="3">Ubiquitin family protein</fullName>
    </submittedName>
</protein>
<evidence type="ECO:0000256" key="1">
    <source>
        <dbReference type="SAM" id="MobiDB-lite"/>
    </source>
</evidence>
<reference evidence="3" key="1">
    <citation type="submission" date="2006-10" db="EMBL/GenBank/DDBJ databases">
        <authorList>
            <person name="Amadeo P."/>
            <person name="Zhao Q."/>
            <person name="Wortman J."/>
            <person name="Fraser-Liggett C."/>
            <person name="Carlton J."/>
        </authorList>
    </citation>
    <scope>NUCLEOTIDE SEQUENCE</scope>
    <source>
        <strain evidence="3">G3</strain>
    </source>
</reference>
<organism evidence="3 4">
    <name type="scientific">Trichomonas vaginalis (strain ATCC PRA-98 / G3)</name>
    <dbReference type="NCBI Taxonomy" id="412133"/>
    <lineage>
        <taxon>Eukaryota</taxon>
        <taxon>Metamonada</taxon>
        <taxon>Parabasalia</taxon>
        <taxon>Trichomonadida</taxon>
        <taxon>Trichomonadidae</taxon>
        <taxon>Trichomonas</taxon>
    </lineage>
</organism>
<dbReference type="VEuPathDB" id="TrichDB:TVAGG3_0996520"/>
<dbReference type="VEuPathDB" id="TrichDB:TVAG_190260"/>
<evidence type="ECO:0000259" key="2">
    <source>
        <dbReference type="PROSITE" id="PS50053"/>
    </source>
</evidence>
<dbReference type="PANTHER" id="PTHR10562">
    <property type="entry name" value="SMALL UBIQUITIN-RELATED MODIFIER"/>
    <property type="match status" value="1"/>
</dbReference>
<keyword evidence="4" id="KW-1185">Reference proteome</keyword>
<dbReference type="InParanoid" id="A2DKF5"/>
<dbReference type="OrthoDB" id="442921at2759"/>
<dbReference type="InterPro" id="IPR000626">
    <property type="entry name" value="Ubiquitin-like_dom"/>
</dbReference>
<dbReference type="GO" id="GO:0016925">
    <property type="term" value="P:protein sumoylation"/>
    <property type="evidence" value="ECO:0000318"/>
    <property type="project" value="GO_Central"/>
</dbReference>
<dbReference type="SUPFAM" id="SSF54236">
    <property type="entry name" value="Ubiquitin-like"/>
    <property type="match status" value="1"/>
</dbReference>
<evidence type="ECO:0000313" key="3">
    <source>
        <dbReference type="EMBL" id="EAY19132.1"/>
    </source>
</evidence>
<feature type="compositionally biased region" description="Polar residues" evidence="1">
    <location>
        <begin position="1"/>
        <end position="10"/>
    </location>
</feature>
<dbReference type="Proteomes" id="UP000001542">
    <property type="component" value="Unassembled WGS sequence"/>
</dbReference>
<dbReference type="FunFam" id="3.10.20.90:FF:000430">
    <property type="entry name" value="Ubiquitin family protein"/>
    <property type="match status" value="1"/>
</dbReference>
<feature type="domain" description="Ubiquitin-like" evidence="2">
    <location>
        <begin position="23"/>
        <end position="98"/>
    </location>
</feature>
<dbReference type="GO" id="GO:0005634">
    <property type="term" value="C:nucleus"/>
    <property type="evidence" value="ECO:0000318"/>
    <property type="project" value="GO_Central"/>
</dbReference>
<evidence type="ECO:0000313" key="4">
    <source>
        <dbReference type="Proteomes" id="UP000001542"/>
    </source>
</evidence>
<dbReference type="SMART" id="SM00213">
    <property type="entry name" value="UBQ"/>
    <property type="match status" value="1"/>
</dbReference>
<gene>
    <name evidence="3" type="ORF">TVAG_190260</name>
</gene>
<feature type="region of interest" description="Disordered" evidence="1">
    <location>
        <begin position="1"/>
        <end position="26"/>
    </location>
</feature>
<dbReference type="eggNOG" id="KOG1769">
    <property type="taxonomic scope" value="Eukaryota"/>
</dbReference>
<dbReference type="KEGG" id="tva:5464654"/>
<dbReference type="FunCoup" id="A2DKF5">
    <property type="interactions" value="952"/>
</dbReference>
<dbReference type="PROSITE" id="PS50053">
    <property type="entry name" value="UBIQUITIN_2"/>
    <property type="match status" value="1"/>
</dbReference>
<reference evidence="3" key="2">
    <citation type="journal article" date="2007" name="Science">
        <title>Draft genome sequence of the sexually transmitted pathogen Trichomonas vaginalis.</title>
        <authorList>
            <person name="Carlton J.M."/>
            <person name="Hirt R.P."/>
            <person name="Silva J.C."/>
            <person name="Delcher A.L."/>
            <person name="Schatz M."/>
            <person name="Zhao Q."/>
            <person name="Wortman J.R."/>
            <person name="Bidwell S.L."/>
            <person name="Alsmark U.C.M."/>
            <person name="Besteiro S."/>
            <person name="Sicheritz-Ponten T."/>
            <person name="Noel C.J."/>
            <person name="Dacks J.B."/>
            <person name="Foster P.G."/>
            <person name="Simillion C."/>
            <person name="Van de Peer Y."/>
            <person name="Miranda-Saavedra D."/>
            <person name="Barton G.J."/>
            <person name="Westrop G.D."/>
            <person name="Mueller S."/>
            <person name="Dessi D."/>
            <person name="Fiori P.L."/>
            <person name="Ren Q."/>
            <person name="Paulsen I."/>
            <person name="Zhang H."/>
            <person name="Bastida-Corcuera F.D."/>
            <person name="Simoes-Barbosa A."/>
            <person name="Brown M.T."/>
            <person name="Hayes R.D."/>
            <person name="Mukherjee M."/>
            <person name="Okumura C.Y."/>
            <person name="Schneider R."/>
            <person name="Smith A.J."/>
            <person name="Vanacova S."/>
            <person name="Villalvazo M."/>
            <person name="Haas B.J."/>
            <person name="Pertea M."/>
            <person name="Feldblyum T.V."/>
            <person name="Utterback T.R."/>
            <person name="Shu C.L."/>
            <person name="Osoegawa K."/>
            <person name="de Jong P.J."/>
            <person name="Hrdy I."/>
            <person name="Horvathova L."/>
            <person name="Zubacova Z."/>
            <person name="Dolezal P."/>
            <person name="Malik S.B."/>
            <person name="Logsdon J.M. Jr."/>
            <person name="Henze K."/>
            <person name="Gupta A."/>
            <person name="Wang C.C."/>
            <person name="Dunne R.L."/>
            <person name="Upcroft J.A."/>
            <person name="Upcroft P."/>
            <person name="White O."/>
            <person name="Salzberg S.L."/>
            <person name="Tang P."/>
            <person name="Chiu C.-H."/>
            <person name="Lee Y.-S."/>
            <person name="Embley T.M."/>
            <person name="Coombs G.H."/>
            <person name="Mottram J.C."/>
            <person name="Tachezy J."/>
            <person name="Fraser-Liggett C.M."/>
            <person name="Johnson P.J."/>
        </authorList>
    </citation>
    <scope>NUCLEOTIDE SEQUENCE [LARGE SCALE GENOMIC DNA]</scope>
    <source>
        <strain evidence="3">G3</strain>
    </source>
</reference>
<dbReference type="InterPro" id="IPR022617">
    <property type="entry name" value="Rad60/SUMO-like_dom"/>
</dbReference>
<dbReference type="SMR" id="A2DKF5"/>
<dbReference type="Pfam" id="PF11976">
    <property type="entry name" value="Rad60-SLD"/>
    <property type="match status" value="1"/>
</dbReference>
<dbReference type="STRING" id="5722.A2DKF5"/>
<dbReference type="OMA" id="MKIYCAR"/>
<dbReference type="InterPro" id="IPR029071">
    <property type="entry name" value="Ubiquitin-like_domsf"/>
</dbReference>